<evidence type="ECO:0000256" key="2">
    <source>
        <dbReference type="SAM" id="MobiDB-lite"/>
    </source>
</evidence>
<dbReference type="Proteomes" id="UP001153069">
    <property type="component" value="Unassembled WGS sequence"/>
</dbReference>
<keyword evidence="1" id="KW-0862">Zinc</keyword>
<protein>
    <recommendedName>
        <fullName evidence="3">C3H1-type domain-containing protein</fullName>
    </recommendedName>
</protein>
<keyword evidence="5" id="KW-1185">Reference proteome</keyword>
<dbReference type="AlphaFoldDB" id="A0A9N8EX99"/>
<proteinExistence type="predicted"/>
<dbReference type="CDD" id="cd20336">
    <property type="entry name" value="Rcat_RBR"/>
    <property type="match status" value="1"/>
</dbReference>
<comment type="caution">
    <text evidence="4">The sequence shown here is derived from an EMBL/GenBank/DDBJ whole genome shotgun (WGS) entry which is preliminary data.</text>
</comment>
<feature type="region of interest" description="Disordered" evidence="2">
    <location>
        <begin position="1"/>
        <end position="32"/>
    </location>
</feature>
<feature type="domain" description="C3H1-type" evidence="3">
    <location>
        <begin position="96"/>
        <end position="122"/>
    </location>
</feature>
<dbReference type="GO" id="GO:0008270">
    <property type="term" value="F:zinc ion binding"/>
    <property type="evidence" value="ECO:0007669"/>
    <property type="project" value="UniProtKB-KW"/>
</dbReference>
<dbReference type="PROSITE" id="PS50103">
    <property type="entry name" value="ZF_C3H1"/>
    <property type="match status" value="1"/>
</dbReference>
<gene>
    <name evidence="4" type="ORF">SEMRO_2323_G323310.1</name>
</gene>
<dbReference type="SUPFAM" id="SSF57850">
    <property type="entry name" value="RING/U-box"/>
    <property type="match status" value="1"/>
</dbReference>
<name>A0A9N8EX99_9STRA</name>
<accession>A0A9N8EX99</accession>
<evidence type="ECO:0000313" key="5">
    <source>
        <dbReference type="Proteomes" id="UP001153069"/>
    </source>
</evidence>
<dbReference type="InterPro" id="IPR000571">
    <property type="entry name" value="Znf_CCCH"/>
</dbReference>
<keyword evidence="1" id="KW-0863">Zinc-finger</keyword>
<evidence type="ECO:0000256" key="1">
    <source>
        <dbReference type="PROSITE-ProRule" id="PRU00723"/>
    </source>
</evidence>
<organism evidence="4 5">
    <name type="scientific">Seminavis robusta</name>
    <dbReference type="NCBI Taxonomy" id="568900"/>
    <lineage>
        <taxon>Eukaryota</taxon>
        <taxon>Sar</taxon>
        <taxon>Stramenopiles</taxon>
        <taxon>Ochrophyta</taxon>
        <taxon>Bacillariophyta</taxon>
        <taxon>Bacillariophyceae</taxon>
        <taxon>Bacillariophycidae</taxon>
        <taxon>Naviculales</taxon>
        <taxon>Naviculaceae</taxon>
        <taxon>Seminavis</taxon>
    </lineage>
</organism>
<keyword evidence="1" id="KW-0479">Metal-binding</keyword>
<reference evidence="4" key="1">
    <citation type="submission" date="2020-06" db="EMBL/GenBank/DDBJ databases">
        <authorList>
            <consortium name="Plant Systems Biology data submission"/>
        </authorList>
    </citation>
    <scope>NUCLEOTIDE SEQUENCE</scope>
    <source>
        <strain evidence="4">D6</strain>
    </source>
</reference>
<feature type="compositionally biased region" description="Basic residues" evidence="2">
    <location>
        <begin position="15"/>
        <end position="24"/>
    </location>
</feature>
<dbReference type="OrthoDB" id="46553at2759"/>
<feature type="zinc finger region" description="C3H1-type" evidence="1">
    <location>
        <begin position="96"/>
        <end position="122"/>
    </location>
</feature>
<evidence type="ECO:0000313" key="4">
    <source>
        <dbReference type="EMBL" id="CAB9528797.1"/>
    </source>
</evidence>
<sequence>MAQQLEGWATVGPASHKRVHKKKTTATTNGATSREAAVRQFLAVYKTRRCLIEEHHDKKLCTNYHDESDMRRDPFEEFYLPENANNQVEIMYHPANFRTVICRRGPQDCPFKKNCSFAHTKGEMRDHQISAGEYELTPVARRSLPSLGSAVSKKLSSNSKMSSTLANSQTSLSGYSSTIQQVPGSCFHTTEVLSLVPHTIPWFMVHYPPFFNMLREKALEQGLSQVTEPGPLKKYGNQEHGILITGPSSDVLLAKFTSLLLMTPPRRFFVLVERAYGTRVVTKLSKLISGAEGQGALLGHLSNSAFLEIDSESIRVCAKNGGLFKGNAIVKLVFEKIDFWVKQSGYDAFLECLVCCEPRNRDEGVTCISGHFFCSAADGSANTTCVATMVKSQIPSLAANHACITCGVCKEVIEMQTLANHLEPQDWKEVNSAVLDAKVKHTEETLAKQFDQRLEDHIQDFMERYESTDARVKMKAELVAKRARNEALNLKCPHCKAVYAEFDGCMALKCAICHGNFCGYCHHPVSTSQGAHEHVRDCNDNESSNGSYFASKDEIKRGQRKYRTKQLRKFLRQHKKEIQNATIIELQKDLADLDIDPAALFEFGNLMPEL</sequence>
<dbReference type="EMBL" id="CAICTM010002321">
    <property type="protein sequence ID" value="CAB9528797.1"/>
    <property type="molecule type" value="Genomic_DNA"/>
</dbReference>
<evidence type="ECO:0000259" key="3">
    <source>
        <dbReference type="PROSITE" id="PS50103"/>
    </source>
</evidence>